<sequence length="236" mass="25873">MTKQSLQLCGYGSKEHLLYAIGYSKCTLSVDGVIAKDVPIWIVEDSCQPMSLIVGRTYTELPHIQFANCKDTFTFAYDGEQITQEEPRFNIISAAKSSEIMPNSVNFICINDGSTEYNVPLINFSEQKAPINQLKSLPVRGKFAEAPPLLHTLKASVTEADITVADNEPAEAKEKLLKILNEYRDTIAMSVEEIGQTGLIEMDIKEVPGSKPVNRKPYLATPSVNASKLLSANGSG</sequence>
<gene>
    <name evidence="1" type="ORF">TKK_006670</name>
</gene>
<reference evidence="1 2" key="1">
    <citation type="journal article" date="2024" name="bioRxiv">
        <title>A reference genome for Trichogramma kaykai: A tiny desert-dwelling parasitoid wasp with competing sex-ratio distorters.</title>
        <authorList>
            <person name="Culotta J."/>
            <person name="Lindsey A.R."/>
        </authorList>
    </citation>
    <scope>NUCLEOTIDE SEQUENCE [LARGE SCALE GENOMIC DNA]</scope>
    <source>
        <strain evidence="1 2">KSX58</strain>
    </source>
</reference>
<comment type="caution">
    <text evidence="1">The sequence shown here is derived from an EMBL/GenBank/DDBJ whole genome shotgun (WGS) entry which is preliminary data.</text>
</comment>
<dbReference type="AlphaFoldDB" id="A0ABD2X4B0"/>
<organism evidence="1 2">
    <name type="scientific">Trichogramma kaykai</name>
    <dbReference type="NCBI Taxonomy" id="54128"/>
    <lineage>
        <taxon>Eukaryota</taxon>
        <taxon>Metazoa</taxon>
        <taxon>Ecdysozoa</taxon>
        <taxon>Arthropoda</taxon>
        <taxon>Hexapoda</taxon>
        <taxon>Insecta</taxon>
        <taxon>Pterygota</taxon>
        <taxon>Neoptera</taxon>
        <taxon>Endopterygota</taxon>
        <taxon>Hymenoptera</taxon>
        <taxon>Apocrita</taxon>
        <taxon>Proctotrupomorpha</taxon>
        <taxon>Chalcidoidea</taxon>
        <taxon>Trichogrammatidae</taxon>
        <taxon>Trichogramma</taxon>
    </lineage>
</organism>
<evidence type="ECO:0000313" key="2">
    <source>
        <dbReference type="Proteomes" id="UP001627154"/>
    </source>
</evidence>
<name>A0ABD2X4B0_9HYME</name>
<accession>A0ABD2X4B0</accession>
<proteinExistence type="predicted"/>
<evidence type="ECO:0000313" key="1">
    <source>
        <dbReference type="EMBL" id="KAL3400060.1"/>
    </source>
</evidence>
<dbReference type="EMBL" id="JBJJXI010000054">
    <property type="protein sequence ID" value="KAL3400060.1"/>
    <property type="molecule type" value="Genomic_DNA"/>
</dbReference>
<keyword evidence="2" id="KW-1185">Reference proteome</keyword>
<protein>
    <submittedName>
        <fullName evidence="1">Uncharacterized protein</fullName>
    </submittedName>
</protein>
<dbReference type="Proteomes" id="UP001627154">
    <property type="component" value="Unassembled WGS sequence"/>
</dbReference>